<dbReference type="EMBL" id="UOEM01000029">
    <property type="protein sequence ID" value="VAW11166.1"/>
    <property type="molecule type" value="Genomic_DNA"/>
</dbReference>
<accession>A0A3B0TVQ1</accession>
<dbReference type="PANTHER" id="PTHR33608">
    <property type="entry name" value="BLL2464 PROTEIN"/>
    <property type="match status" value="1"/>
</dbReference>
<proteinExistence type="predicted"/>
<evidence type="ECO:0000259" key="2">
    <source>
        <dbReference type="Pfam" id="PF01882"/>
    </source>
</evidence>
<name>A0A3B0TVQ1_9ZZZZ</name>
<sequence>MGRPPRKKTGLPRSLSSLSLSSLSAASGAQGASALDFETEAESLASGLPALLLDAERVANAVALGVHGRRRPGMGESFWQFRRYRDGDTPASIDWRRSARSHKLYVRDNEWEAAATVWLWLNRHPTMAFRSPLATGTKAARAIVLLLALGSLLVRGGERIGAFGSGAPPRAGRQAVPRIAEASTEGGLTAADAPRLPPDIETTRFSTLVVFSDFLDPIEQTVARLSSLAARGLKGHLVQVLDPAEETFPYQGRHEFTEIAGGGRLIVGRAEGLASAYRARLEDHRAGMRQLARRLGWTFTLHHTDHSPSQALLALYSLMMGETALPMPRNPARPAKGSGDGQQAAG</sequence>
<dbReference type="AlphaFoldDB" id="A0A3B0TVQ1"/>
<organism evidence="3">
    <name type="scientific">hydrothermal vent metagenome</name>
    <dbReference type="NCBI Taxonomy" id="652676"/>
    <lineage>
        <taxon>unclassified sequences</taxon>
        <taxon>metagenomes</taxon>
        <taxon>ecological metagenomes</taxon>
    </lineage>
</organism>
<protein>
    <submittedName>
        <fullName evidence="3">FIG139612: Possible conserved membrane protein</fullName>
    </submittedName>
</protein>
<reference evidence="3" key="1">
    <citation type="submission" date="2018-06" db="EMBL/GenBank/DDBJ databases">
        <authorList>
            <person name="Zhirakovskaya E."/>
        </authorList>
    </citation>
    <scope>NUCLEOTIDE SEQUENCE</scope>
</reference>
<feature type="domain" description="DUF58" evidence="2">
    <location>
        <begin position="81"/>
        <end position="286"/>
    </location>
</feature>
<evidence type="ECO:0000256" key="1">
    <source>
        <dbReference type="SAM" id="MobiDB-lite"/>
    </source>
</evidence>
<evidence type="ECO:0000313" key="3">
    <source>
        <dbReference type="EMBL" id="VAW11166.1"/>
    </source>
</evidence>
<dbReference type="Pfam" id="PF01882">
    <property type="entry name" value="DUF58"/>
    <property type="match status" value="1"/>
</dbReference>
<gene>
    <name evidence="3" type="ORF">MNBD_ALPHA09-922</name>
</gene>
<feature type="region of interest" description="Disordered" evidence="1">
    <location>
        <begin position="326"/>
        <end position="346"/>
    </location>
</feature>
<dbReference type="PANTHER" id="PTHR33608:SF6">
    <property type="entry name" value="BLL2464 PROTEIN"/>
    <property type="match status" value="1"/>
</dbReference>
<dbReference type="InterPro" id="IPR002881">
    <property type="entry name" value="DUF58"/>
</dbReference>